<evidence type="ECO:0000256" key="3">
    <source>
        <dbReference type="SAM" id="Coils"/>
    </source>
</evidence>
<dbReference type="SUPFAM" id="SSF56954">
    <property type="entry name" value="Outer membrane efflux proteins (OEP)"/>
    <property type="match status" value="1"/>
</dbReference>
<dbReference type="EMBL" id="CP072110">
    <property type="protein sequence ID" value="QTH62793.1"/>
    <property type="molecule type" value="Genomic_DNA"/>
</dbReference>
<dbReference type="KEGG" id="psym:J1N51_08375"/>
<organism evidence="4 5">
    <name type="scientific">Psychrosphaera ytuae</name>
    <dbReference type="NCBI Taxonomy" id="2820710"/>
    <lineage>
        <taxon>Bacteria</taxon>
        <taxon>Pseudomonadati</taxon>
        <taxon>Pseudomonadota</taxon>
        <taxon>Gammaproteobacteria</taxon>
        <taxon>Alteromonadales</taxon>
        <taxon>Pseudoalteromonadaceae</taxon>
        <taxon>Psychrosphaera</taxon>
    </lineage>
</organism>
<dbReference type="PANTHER" id="PTHR32347:SF23">
    <property type="entry name" value="BLL5650 PROTEIN"/>
    <property type="match status" value="1"/>
</dbReference>
<gene>
    <name evidence="4" type="ORF">J1N51_08375</name>
</gene>
<dbReference type="AlphaFoldDB" id="A0A975D9G1"/>
<feature type="coiled-coil region" evidence="3">
    <location>
        <begin position="105"/>
        <end position="164"/>
    </location>
</feature>
<accession>A0A975D9G1</accession>
<evidence type="ECO:0000256" key="2">
    <source>
        <dbReference type="ARBA" id="ARBA00023054"/>
    </source>
</evidence>
<protein>
    <submittedName>
        <fullName evidence="4">HlyD family efflux transporter periplasmic adaptor subunit</fullName>
    </submittedName>
</protein>
<keyword evidence="5" id="KW-1185">Reference proteome</keyword>
<evidence type="ECO:0000256" key="1">
    <source>
        <dbReference type="ARBA" id="ARBA00004196"/>
    </source>
</evidence>
<dbReference type="Gene3D" id="1.10.287.470">
    <property type="entry name" value="Helix hairpin bin"/>
    <property type="match status" value="1"/>
</dbReference>
<evidence type="ECO:0000313" key="4">
    <source>
        <dbReference type="EMBL" id="QTH62793.1"/>
    </source>
</evidence>
<dbReference type="PANTHER" id="PTHR32347">
    <property type="entry name" value="EFFLUX SYSTEM COMPONENT YKNX-RELATED"/>
    <property type="match status" value="1"/>
</dbReference>
<comment type="subcellular location">
    <subcellularLocation>
        <location evidence="1">Cell envelope</location>
    </subcellularLocation>
</comment>
<proteinExistence type="predicted"/>
<evidence type="ECO:0000313" key="5">
    <source>
        <dbReference type="Proteomes" id="UP000682739"/>
    </source>
</evidence>
<dbReference type="Gene3D" id="2.40.30.170">
    <property type="match status" value="1"/>
</dbReference>
<dbReference type="InterPro" id="IPR050465">
    <property type="entry name" value="UPF0194_transport"/>
</dbReference>
<name>A0A975D9G1_9GAMM</name>
<dbReference type="RefSeq" id="WP_208830300.1">
    <property type="nucleotide sequence ID" value="NZ_CP072110.1"/>
</dbReference>
<reference evidence="4" key="1">
    <citation type="submission" date="2021-03" db="EMBL/GenBank/DDBJ databases">
        <title>Description of Psychrosphaera ytuae sp. nov. isolated from deep sea sediment of South China Sea.</title>
        <authorList>
            <person name="Zhang J."/>
            <person name="Xu X.-D."/>
        </authorList>
    </citation>
    <scope>NUCLEOTIDE SEQUENCE</scope>
    <source>
        <strain evidence="4">MTZ26</strain>
    </source>
</reference>
<dbReference type="Gene3D" id="2.40.50.100">
    <property type="match status" value="1"/>
</dbReference>
<keyword evidence="2 3" id="KW-0175">Coiled coil</keyword>
<sequence>MDVMHNPESKFAKFRQPVWATTTLLIVATLFFWLFSSSSVSVPIQQLHIQQVQFGDLPLTINTYGKLVSKDTRFLSARTGGTVDKIWLKPGAKVSADTVILELSNPQLHQQVESAELRVQQAENRLKKMELELADSLLQHQSSIELLRAELESAQLTYDAEKKLEESGIVSKLQIQTSQIKVKQLLVRLDIAEKRLSHLANINETRLSVERELVNLEKSQLKLHQDHLKSLTVKAGIDGVLQRLPAELGANVVVGEPLAIVGSVEQLEAELRVPQSQADDIQLGNQVMLNIANHRVKGLVSRIDPVVTEGYVTIEAEIKETLPQSARPDINVQGVITAGQIPNTLFIEAPVNVASHSTVNLFVLDPESERATSSPIQFGQVTGRYIQVLSGLTENQKVVISDAEKWRDFEHIKVTNSTEIRG</sequence>
<dbReference type="Proteomes" id="UP000682739">
    <property type="component" value="Chromosome"/>
</dbReference>
<dbReference type="GO" id="GO:0030313">
    <property type="term" value="C:cell envelope"/>
    <property type="evidence" value="ECO:0007669"/>
    <property type="project" value="UniProtKB-SubCell"/>
</dbReference>
<dbReference type="Gene3D" id="2.40.420.20">
    <property type="match status" value="1"/>
</dbReference>